<feature type="chain" id="PRO_5040377031" description="Glutathione peroxidase" evidence="4">
    <location>
        <begin position="28"/>
        <end position="76"/>
    </location>
</feature>
<accession>A0A9Q0DHN1</accession>
<gene>
    <name evidence="5" type="ORF">NHX12_012176</name>
</gene>
<evidence type="ECO:0000256" key="4">
    <source>
        <dbReference type="SAM" id="SignalP"/>
    </source>
</evidence>
<dbReference type="Gene3D" id="3.40.30.10">
    <property type="entry name" value="Glutaredoxin"/>
    <property type="match status" value="1"/>
</dbReference>
<dbReference type="Proteomes" id="UP001148018">
    <property type="component" value="Unassembled WGS sequence"/>
</dbReference>
<comment type="caution">
    <text evidence="5">The sequence shown here is derived from an EMBL/GenBank/DDBJ whole genome shotgun (WGS) entry which is preliminary data.</text>
</comment>
<keyword evidence="4" id="KW-0732">Signal</keyword>
<organism evidence="5 6">
    <name type="scientific">Muraenolepis orangiensis</name>
    <name type="common">Patagonian moray cod</name>
    <dbReference type="NCBI Taxonomy" id="630683"/>
    <lineage>
        <taxon>Eukaryota</taxon>
        <taxon>Metazoa</taxon>
        <taxon>Chordata</taxon>
        <taxon>Craniata</taxon>
        <taxon>Vertebrata</taxon>
        <taxon>Euteleostomi</taxon>
        <taxon>Actinopterygii</taxon>
        <taxon>Neopterygii</taxon>
        <taxon>Teleostei</taxon>
        <taxon>Neoteleostei</taxon>
        <taxon>Acanthomorphata</taxon>
        <taxon>Zeiogadaria</taxon>
        <taxon>Gadariae</taxon>
        <taxon>Gadiformes</taxon>
        <taxon>Muraenolepidoidei</taxon>
        <taxon>Muraenolepididae</taxon>
        <taxon>Muraenolepis</taxon>
    </lineage>
</organism>
<dbReference type="PROSITE" id="PS51355">
    <property type="entry name" value="GLUTATHIONE_PEROXID_3"/>
    <property type="match status" value="1"/>
</dbReference>
<proteinExistence type="inferred from homology"/>
<comment type="similarity">
    <text evidence="1">Belongs to the glutathione peroxidase family.</text>
</comment>
<evidence type="ECO:0000256" key="1">
    <source>
        <dbReference type="ARBA" id="ARBA00006926"/>
    </source>
</evidence>
<evidence type="ECO:0000256" key="2">
    <source>
        <dbReference type="ARBA" id="ARBA00022559"/>
    </source>
</evidence>
<protein>
    <recommendedName>
        <fullName evidence="7">Glutathione peroxidase</fullName>
    </recommendedName>
</protein>
<evidence type="ECO:0000313" key="5">
    <source>
        <dbReference type="EMBL" id="KAJ3588584.1"/>
    </source>
</evidence>
<reference evidence="5" key="1">
    <citation type="submission" date="2022-07" db="EMBL/GenBank/DDBJ databases">
        <title>Chromosome-level genome of Muraenolepis orangiensis.</title>
        <authorList>
            <person name="Kim J."/>
        </authorList>
    </citation>
    <scope>NUCLEOTIDE SEQUENCE</scope>
    <source>
        <strain evidence="5">KU_S4_2022</strain>
        <tissue evidence="5">Muscle</tissue>
    </source>
</reference>
<sequence length="76" mass="8479">MGFRTPRMERMRILPLVLLGLLRPSSGAVFPLTKLCDTDLNGTIYGYEAKTLNGRRMVSLSEYVGQTVLLVNVATY</sequence>
<evidence type="ECO:0000256" key="3">
    <source>
        <dbReference type="ARBA" id="ARBA00023002"/>
    </source>
</evidence>
<dbReference type="AlphaFoldDB" id="A0A9Q0DHN1"/>
<name>A0A9Q0DHN1_9TELE</name>
<evidence type="ECO:0000313" key="6">
    <source>
        <dbReference type="Proteomes" id="UP001148018"/>
    </source>
</evidence>
<dbReference type="InterPro" id="IPR000889">
    <property type="entry name" value="Glutathione_peroxidase"/>
</dbReference>
<dbReference type="GO" id="GO:0004601">
    <property type="term" value="F:peroxidase activity"/>
    <property type="evidence" value="ECO:0007669"/>
    <property type="project" value="UniProtKB-KW"/>
</dbReference>
<keyword evidence="2" id="KW-0575">Peroxidase</keyword>
<dbReference type="OrthoDB" id="446890at2759"/>
<feature type="signal peptide" evidence="4">
    <location>
        <begin position="1"/>
        <end position="27"/>
    </location>
</feature>
<keyword evidence="6" id="KW-1185">Reference proteome</keyword>
<dbReference type="GO" id="GO:0006979">
    <property type="term" value="P:response to oxidative stress"/>
    <property type="evidence" value="ECO:0007669"/>
    <property type="project" value="InterPro"/>
</dbReference>
<evidence type="ECO:0008006" key="7">
    <source>
        <dbReference type="Google" id="ProtNLM"/>
    </source>
</evidence>
<keyword evidence="3" id="KW-0560">Oxidoreductase</keyword>
<dbReference type="EMBL" id="JANIIK010000116">
    <property type="protein sequence ID" value="KAJ3588584.1"/>
    <property type="molecule type" value="Genomic_DNA"/>
</dbReference>